<feature type="transmembrane region" description="Helical" evidence="8">
    <location>
        <begin position="160"/>
        <end position="187"/>
    </location>
</feature>
<dbReference type="HAMAP" id="MF_01148">
    <property type="entry name" value="Lnt"/>
    <property type="match status" value="1"/>
</dbReference>
<evidence type="ECO:0000256" key="3">
    <source>
        <dbReference type="ARBA" id="ARBA00022679"/>
    </source>
</evidence>
<feature type="transmembrane region" description="Helical" evidence="8">
    <location>
        <begin position="7"/>
        <end position="27"/>
    </location>
</feature>
<dbReference type="SUPFAM" id="SSF56317">
    <property type="entry name" value="Carbon-nitrogen hydrolase"/>
    <property type="match status" value="1"/>
</dbReference>
<comment type="subcellular location">
    <subcellularLocation>
        <location evidence="1 8">Cell membrane</location>
        <topology evidence="1 8">Multi-pass membrane protein</topology>
    </subcellularLocation>
</comment>
<evidence type="ECO:0000259" key="10">
    <source>
        <dbReference type="PROSITE" id="PS50263"/>
    </source>
</evidence>
<dbReference type="Proteomes" id="UP001596189">
    <property type="component" value="Unassembled WGS sequence"/>
</dbReference>
<dbReference type="GO" id="GO:0016746">
    <property type="term" value="F:acyltransferase activity"/>
    <property type="evidence" value="ECO:0007669"/>
    <property type="project" value="UniProtKB-KW"/>
</dbReference>
<comment type="pathway">
    <text evidence="8">Protein modification; lipoprotein biosynthesis (N-acyl transfer).</text>
</comment>
<evidence type="ECO:0000256" key="1">
    <source>
        <dbReference type="ARBA" id="ARBA00004651"/>
    </source>
</evidence>
<feature type="transmembrane region" description="Helical" evidence="8">
    <location>
        <begin position="55"/>
        <end position="73"/>
    </location>
</feature>
<evidence type="ECO:0000256" key="8">
    <source>
        <dbReference type="HAMAP-Rule" id="MF_01148"/>
    </source>
</evidence>
<evidence type="ECO:0000256" key="5">
    <source>
        <dbReference type="ARBA" id="ARBA00022989"/>
    </source>
</evidence>
<dbReference type="RefSeq" id="WP_345716834.1">
    <property type="nucleotide sequence ID" value="NZ_BAABFP010000005.1"/>
</dbReference>
<comment type="similarity">
    <text evidence="8">Belongs to the CN hydrolase family. Apolipoprotein N-acyltransferase subfamily.</text>
</comment>
<dbReference type="CDD" id="cd07571">
    <property type="entry name" value="ALP_N-acyl_transferase"/>
    <property type="match status" value="1"/>
</dbReference>
<dbReference type="Pfam" id="PF00795">
    <property type="entry name" value="CN_hydrolase"/>
    <property type="match status" value="1"/>
</dbReference>
<feature type="transmembrane region" description="Helical" evidence="8">
    <location>
        <begin position="85"/>
        <end position="105"/>
    </location>
</feature>
<dbReference type="InterPro" id="IPR003010">
    <property type="entry name" value="C-N_Hydrolase"/>
</dbReference>
<comment type="catalytic activity">
    <reaction evidence="8">
        <text>N-terminal S-1,2-diacyl-sn-glyceryl-L-cysteinyl-[lipoprotein] + a glycerophospholipid = N-acyl-S-1,2-diacyl-sn-glyceryl-L-cysteinyl-[lipoprotein] + a 2-acyl-sn-glycero-3-phospholipid + H(+)</text>
        <dbReference type="Rhea" id="RHEA:48228"/>
        <dbReference type="Rhea" id="RHEA-COMP:14681"/>
        <dbReference type="Rhea" id="RHEA-COMP:14684"/>
        <dbReference type="ChEBI" id="CHEBI:15378"/>
        <dbReference type="ChEBI" id="CHEBI:136912"/>
        <dbReference type="ChEBI" id="CHEBI:140656"/>
        <dbReference type="ChEBI" id="CHEBI:140657"/>
        <dbReference type="ChEBI" id="CHEBI:140660"/>
        <dbReference type="EC" id="2.3.1.269"/>
    </reaction>
</comment>
<dbReference type="Pfam" id="PF20154">
    <property type="entry name" value="LNT_N"/>
    <property type="match status" value="1"/>
</dbReference>
<gene>
    <name evidence="8 11" type="primary">lnt</name>
    <name evidence="11" type="ORF">ACFQDO_02385</name>
</gene>
<dbReference type="PANTHER" id="PTHR38686:SF1">
    <property type="entry name" value="APOLIPOPROTEIN N-ACYLTRANSFERASE"/>
    <property type="match status" value="1"/>
</dbReference>
<feature type="transmembrane region" description="Helical" evidence="8">
    <location>
        <begin position="492"/>
        <end position="513"/>
    </location>
</feature>
<comment type="function">
    <text evidence="8">Catalyzes the phospholipid dependent N-acylation of the N-terminal cysteine of apolipoprotein, the last step in lipoprotein maturation.</text>
</comment>
<keyword evidence="3 8" id="KW-0808">Transferase</keyword>
<dbReference type="InterPro" id="IPR004563">
    <property type="entry name" value="Apolipo_AcylTrfase"/>
</dbReference>
<keyword evidence="7 8" id="KW-0012">Acyltransferase</keyword>
<name>A0ABW1J9L4_9ACTN</name>
<evidence type="ECO:0000256" key="4">
    <source>
        <dbReference type="ARBA" id="ARBA00022692"/>
    </source>
</evidence>
<evidence type="ECO:0000313" key="12">
    <source>
        <dbReference type="Proteomes" id="UP001596189"/>
    </source>
</evidence>
<accession>A0ABW1J9L4</accession>
<dbReference type="Gene3D" id="3.60.110.10">
    <property type="entry name" value="Carbon-nitrogen hydrolase"/>
    <property type="match status" value="1"/>
</dbReference>
<proteinExistence type="inferred from homology"/>
<feature type="transmembrane region" description="Helical" evidence="8">
    <location>
        <begin position="33"/>
        <end position="50"/>
    </location>
</feature>
<dbReference type="PANTHER" id="PTHR38686">
    <property type="entry name" value="APOLIPOPROTEIN N-ACYLTRANSFERASE"/>
    <property type="match status" value="1"/>
</dbReference>
<keyword evidence="4 8" id="KW-0812">Transmembrane</keyword>
<evidence type="ECO:0000256" key="6">
    <source>
        <dbReference type="ARBA" id="ARBA00023136"/>
    </source>
</evidence>
<evidence type="ECO:0000256" key="2">
    <source>
        <dbReference type="ARBA" id="ARBA00022475"/>
    </source>
</evidence>
<sequence length="548" mass="57704">MNPGRRAPVPLVVAVLLAIAGGYLTRLAFPDPGWWPLAVVGVAAWVLAIAGRRPLVAAALGLLYGLSFFVPLLHWSGVYVGAMPWLALSVLQAAYLALLSAPAAWAVARPEWGRRRTLASTAVLAGLWTAQEALRDRTPFGGFPWGRLAFSQADSPFVRLAFLGGAPLVTFAVAWSGAALGTAVLVVLRRSDFSRPATVATVAVAAGGLAVLVAASGLLVPLATGGTPTRVAGIQGDVPEAGLDFNAERRAVLDNHARVTTELARRVAAGTSPRPDVVIWPENASDLDPYQQADARQVIDDAVDAIGVPTLVGAVLQRPVGFLTNASIVWEPGVGPTQLYAKRHPVPFGEYIPYRSFFRTFSAKVDLVREDFVAGHVPGVLDLGPTRAGIAICFEVAYDDLVRDTVRGGADLLVVQTNNATFGYTDEAVQQLAMSRLRAIEHGRSVAHVSTVGESALITPDGRVVARAGLFTPAVLEATLPLRTARTPADRLGGWAELGLALIGMLGCAALFLGSRPGPRRWRLGSAPGDPTDNPVQDEAPIERAEAG</sequence>
<keyword evidence="6 8" id="KW-0472">Membrane</keyword>
<dbReference type="NCBIfam" id="TIGR00546">
    <property type="entry name" value="lnt"/>
    <property type="match status" value="1"/>
</dbReference>
<keyword evidence="5 8" id="KW-1133">Transmembrane helix</keyword>
<evidence type="ECO:0000256" key="9">
    <source>
        <dbReference type="SAM" id="MobiDB-lite"/>
    </source>
</evidence>
<evidence type="ECO:0000313" key="11">
    <source>
        <dbReference type="EMBL" id="MFC6005966.1"/>
    </source>
</evidence>
<comment type="caution">
    <text evidence="11">The sequence shown here is derived from an EMBL/GenBank/DDBJ whole genome shotgun (WGS) entry which is preliminary data.</text>
</comment>
<feature type="transmembrane region" description="Helical" evidence="8">
    <location>
        <begin position="199"/>
        <end position="220"/>
    </location>
</feature>
<protein>
    <recommendedName>
        <fullName evidence="8">Apolipoprotein N-acyltransferase</fullName>
        <shortName evidence="8">ALP N-acyltransferase</shortName>
        <ecNumber evidence="8">2.3.1.269</ecNumber>
    </recommendedName>
</protein>
<keyword evidence="12" id="KW-1185">Reference proteome</keyword>
<dbReference type="EMBL" id="JBHSRD010000002">
    <property type="protein sequence ID" value="MFC6005966.1"/>
    <property type="molecule type" value="Genomic_DNA"/>
</dbReference>
<dbReference type="PROSITE" id="PS50263">
    <property type="entry name" value="CN_HYDROLASE"/>
    <property type="match status" value="1"/>
</dbReference>
<keyword evidence="2 8" id="KW-1003">Cell membrane</keyword>
<reference evidence="12" key="1">
    <citation type="journal article" date="2019" name="Int. J. Syst. Evol. Microbiol.">
        <title>The Global Catalogue of Microorganisms (GCM) 10K type strain sequencing project: providing services to taxonomists for standard genome sequencing and annotation.</title>
        <authorList>
            <consortium name="The Broad Institute Genomics Platform"/>
            <consortium name="The Broad Institute Genome Sequencing Center for Infectious Disease"/>
            <person name="Wu L."/>
            <person name="Ma J."/>
        </authorList>
    </citation>
    <scope>NUCLEOTIDE SEQUENCE [LARGE SCALE GENOMIC DNA]</scope>
    <source>
        <strain evidence="12">KACC 14249</strain>
    </source>
</reference>
<dbReference type="InterPro" id="IPR036526">
    <property type="entry name" value="C-N_Hydrolase_sf"/>
</dbReference>
<dbReference type="InterPro" id="IPR045378">
    <property type="entry name" value="LNT_N"/>
</dbReference>
<dbReference type="EC" id="2.3.1.269" evidence="8"/>
<feature type="domain" description="CN hydrolase" evidence="10">
    <location>
        <begin position="234"/>
        <end position="482"/>
    </location>
</feature>
<feature type="region of interest" description="Disordered" evidence="9">
    <location>
        <begin position="522"/>
        <end position="548"/>
    </location>
</feature>
<evidence type="ECO:0000256" key="7">
    <source>
        <dbReference type="ARBA" id="ARBA00023315"/>
    </source>
</evidence>
<organism evidence="11 12">
    <name type="scientific">Angustibacter luteus</name>
    <dbReference type="NCBI Taxonomy" id="658456"/>
    <lineage>
        <taxon>Bacteria</taxon>
        <taxon>Bacillati</taxon>
        <taxon>Actinomycetota</taxon>
        <taxon>Actinomycetes</taxon>
        <taxon>Kineosporiales</taxon>
        <taxon>Kineosporiaceae</taxon>
    </lineage>
</organism>